<dbReference type="InterPro" id="IPR012337">
    <property type="entry name" value="RNaseH-like_sf"/>
</dbReference>
<dbReference type="SUPFAM" id="SSF53098">
    <property type="entry name" value="Ribonuclease H-like"/>
    <property type="match status" value="1"/>
</dbReference>
<evidence type="ECO:0000313" key="1">
    <source>
        <dbReference type="EMBL" id="KAF8884066.1"/>
    </source>
</evidence>
<sequence>MSCDIKEIWEMSCKQLAMLLQGILGKIHLVADGWMSPNAILFIGVTVQFVDNGKIRSIVLDFIKAMKAHTGIYLAAWISECLHVYGIQNMAILSPFSHKLKESTGAEDDEDPAGANVEIKKELEALQAKLSSLDGIGNEELQVDDEADEIAPDVAASDAAAIRGTIFDAMSIAKLHALGVKIVNSPTVSEDLKQCCKNANIKPKQMIHNIAILILMVEHNKPRGVHLGRFKLALEEWDLLKRPGPLLDICSSFSVIISSLIPCQIFLYATKKISTNKIPLIHQVIPIFDTIMTALEDNISNTTLPAIICHAALWGNHHDPPSLLQAFLFFPSEPATTVASTSESLTTTHFAATSKCFDVLNDKSAPVNPLKDWLSTPIVIQSKI</sequence>
<accession>A0A9P5NHN8</accession>
<comment type="caution">
    <text evidence="1">The sequence shown here is derived from an EMBL/GenBank/DDBJ whole genome shotgun (WGS) entry which is preliminary data.</text>
</comment>
<reference evidence="1" key="1">
    <citation type="submission" date="2020-11" db="EMBL/GenBank/DDBJ databases">
        <authorList>
            <consortium name="DOE Joint Genome Institute"/>
            <person name="Ahrendt S."/>
            <person name="Riley R."/>
            <person name="Andreopoulos W."/>
            <person name="LaButti K."/>
            <person name="Pangilinan J."/>
            <person name="Ruiz-duenas F.J."/>
            <person name="Barrasa J.M."/>
            <person name="Sanchez-Garcia M."/>
            <person name="Camarero S."/>
            <person name="Miyauchi S."/>
            <person name="Serrano A."/>
            <person name="Linde D."/>
            <person name="Babiker R."/>
            <person name="Drula E."/>
            <person name="Ayuso-Fernandez I."/>
            <person name="Pacheco R."/>
            <person name="Padilla G."/>
            <person name="Ferreira P."/>
            <person name="Barriuso J."/>
            <person name="Kellner H."/>
            <person name="Castanera R."/>
            <person name="Alfaro M."/>
            <person name="Ramirez L."/>
            <person name="Pisabarro A.G."/>
            <person name="Kuo A."/>
            <person name="Tritt A."/>
            <person name="Lipzen A."/>
            <person name="He G."/>
            <person name="Yan M."/>
            <person name="Ng V."/>
            <person name="Cullen D."/>
            <person name="Martin F."/>
            <person name="Rosso M.-N."/>
            <person name="Henrissat B."/>
            <person name="Hibbett D."/>
            <person name="Martinez A.T."/>
            <person name="Grigoriev I.V."/>
        </authorList>
    </citation>
    <scope>NUCLEOTIDE SEQUENCE</scope>
    <source>
        <strain evidence="1">AH 44721</strain>
    </source>
</reference>
<protein>
    <submittedName>
        <fullName evidence="1">Uncharacterized protein</fullName>
    </submittedName>
</protein>
<dbReference type="AlphaFoldDB" id="A0A9P5NHN8"/>
<dbReference type="Proteomes" id="UP000724874">
    <property type="component" value="Unassembled WGS sequence"/>
</dbReference>
<gene>
    <name evidence="1" type="ORF">CPB84DRAFT_1850784</name>
</gene>
<name>A0A9P5NHN8_GYMJU</name>
<keyword evidence="2" id="KW-1185">Reference proteome</keyword>
<dbReference type="EMBL" id="JADNYJ010000111">
    <property type="protein sequence ID" value="KAF8884066.1"/>
    <property type="molecule type" value="Genomic_DNA"/>
</dbReference>
<evidence type="ECO:0000313" key="2">
    <source>
        <dbReference type="Proteomes" id="UP000724874"/>
    </source>
</evidence>
<proteinExistence type="predicted"/>
<dbReference type="OrthoDB" id="3251057at2759"/>
<organism evidence="1 2">
    <name type="scientific">Gymnopilus junonius</name>
    <name type="common">Spectacular rustgill mushroom</name>
    <name type="synonym">Gymnopilus spectabilis subsp. junonius</name>
    <dbReference type="NCBI Taxonomy" id="109634"/>
    <lineage>
        <taxon>Eukaryota</taxon>
        <taxon>Fungi</taxon>
        <taxon>Dikarya</taxon>
        <taxon>Basidiomycota</taxon>
        <taxon>Agaricomycotina</taxon>
        <taxon>Agaricomycetes</taxon>
        <taxon>Agaricomycetidae</taxon>
        <taxon>Agaricales</taxon>
        <taxon>Agaricineae</taxon>
        <taxon>Hymenogastraceae</taxon>
        <taxon>Gymnopilus</taxon>
    </lineage>
</organism>